<keyword evidence="3" id="KW-1185">Reference proteome</keyword>
<sequence>MITDYDESQVLIEITPTTLFKEAFSEYDAFIRLKKLGQAIEKITDILPFENKLELILREKELIRFLFYTRIIIPDQMEMLLDSLYNKFGQNAQFLENCWGSLEYFAELPTTNIEDSKKRIDLSQYESKVLSIKILDTQCAYIFKKWTLEYALLIFETIIKDAIFLNRNDPLILFMHLIQNSEDQEILQNTCLALEQIKSKYPFLWHHKEVDERIQEIFMEKSSKYCKIPEVKRIDVEIEVRKDVKEFLDQKKYTRNSSKKQTGMPLVLLEKSGVNKFLNQDSDDEAGDGKLQRSSSISDLVSQFPRQLEYWLYEGNSDKLMIQKNDFIMESLRMYENVQILLSFILEPKQYQVSRKWAKSIANLHYHIDHPIFYTPTFRQDLKELYDGKPKIYNSYFYRSYRTVQLIKNINNYKFLMSGAINIIEIFFSELYCLFQNNQQNISANMEHIGNLMNFFLIQNNETTLKMIIEYNILFNIIPYVDIPSINNFLQKIFCVNFVSKSDVSIETYEKFWLYAKYTQFFEELSKMMLYCDQSKLNMFKCENMYKSQELYDLQKSINKVDVNKVNFTFNKYVPYWPEDDHMFRVDIDKIRVYKTRQISCKLKKAIDSQKKGSEKFGSLVLQDILPSLRKGSIKAKNEETKEVPFNKQIDFKHRNSDHEKFIQINTEINSMKQANQDQNSRISFMERINLLKNNVNELPQIQVNKSNNKLNQVQSKILLAQKQEQPKQIQENLRIPISQIQDSDTPYNGQKTKSQVSIPYKKSYPISPISVKNSQNYLSSDMTNLKEIINQRLASSDIRTRFMTSDKLEQNKQITNGRYGASPFNKNNQTIQKSSNQIYNGKVLLTSNDQGNKKEVLQRINFLYPMSLNQIDYSEIEAEAKNFNTKDVQANDRYSESIICLFFEIYKNIIEQEKQDAFYSLLKVVRIDYSNLIQASLSDKIFLDICQNYFYKIKLSQSNITNSAHTSLKLINYLLSNVEYLPNEEYKFSMINIMENYFNLQLKIIMNSYAWTCKWQQNQIRIGSIDINCINIFKIDIIKNLRLFLDLVSPDKRKKFVQQIYESTWSAILQLCFENRFNCPIQKEVFEIIKYGNFCLSSQGMINLWVKLNVFDFFNQQLEVILLNNKFNPAFGLHNFFIFIKQVVNQLNEMTAIRQQDLQQFLNCIKNLSSWNLLRGTILNIKSPYQDHLSIDINTLDKRKSNHFSLVQQPDMYKLQLHTNRSNQTSHSNQRTIVAQTPNKEEKLKLQREQTPIKFYNSGASTASNSVLINNNVSVSAQHLNKELYSGSQTSSASLNKFGKHILYQGNNKIKSMSNLDKDAIGQNNSSMSQFNLSQNTSTIQQQQAELQTSFINTKTSLKTDTKSSNLIVKNSSIGNSQLLKFKIVQNKYNEQQNLHDLRMQNQKNQKQYFNNDNRSRSENKLL</sequence>
<dbReference type="KEGG" id="tet:TTHERM_000688473"/>
<dbReference type="InParanoid" id="W7XBY7"/>
<feature type="compositionally biased region" description="Basic and acidic residues" evidence="1">
    <location>
        <begin position="1415"/>
        <end position="1424"/>
    </location>
</feature>
<organism evidence="2 3">
    <name type="scientific">Tetrahymena thermophila (strain SB210)</name>
    <dbReference type="NCBI Taxonomy" id="312017"/>
    <lineage>
        <taxon>Eukaryota</taxon>
        <taxon>Sar</taxon>
        <taxon>Alveolata</taxon>
        <taxon>Ciliophora</taxon>
        <taxon>Intramacronucleata</taxon>
        <taxon>Oligohymenophorea</taxon>
        <taxon>Hymenostomatida</taxon>
        <taxon>Tetrahymenina</taxon>
        <taxon>Tetrahymenidae</taxon>
        <taxon>Tetrahymena</taxon>
    </lineage>
</organism>
<dbReference type="OrthoDB" id="299052at2759"/>
<evidence type="ECO:0000256" key="1">
    <source>
        <dbReference type="SAM" id="MobiDB-lite"/>
    </source>
</evidence>
<dbReference type="Proteomes" id="UP000009168">
    <property type="component" value="Unassembled WGS sequence"/>
</dbReference>
<feature type="compositionally biased region" description="Low complexity" evidence="1">
    <location>
        <begin position="1402"/>
        <end position="1414"/>
    </location>
</feature>
<evidence type="ECO:0000313" key="3">
    <source>
        <dbReference type="Proteomes" id="UP000009168"/>
    </source>
</evidence>
<name>W7XBY7_TETTS</name>
<feature type="region of interest" description="Disordered" evidence="1">
    <location>
        <begin position="1402"/>
        <end position="1424"/>
    </location>
</feature>
<protein>
    <submittedName>
        <fullName evidence="2">Uncharacterized protein</fullName>
    </submittedName>
</protein>
<accession>W7XBY7</accession>
<dbReference type="GeneID" id="24440207"/>
<proteinExistence type="predicted"/>
<dbReference type="EMBL" id="GG662260">
    <property type="protein sequence ID" value="EWS71201.1"/>
    <property type="molecule type" value="Genomic_DNA"/>
</dbReference>
<gene>
    <name evidence="2" type="ORF">TTHERM_000688473</name>
</gene>
<dbReference type="RefSeq" id="XP_012656254.1">
    <property type="nucleotide sequence ID" value="XM_012800800.1"/>
</dbReference>
<evidence type="ECO:0000313" key="2">
    <source>
        <dbReference type="EMBL" id="EWS71201.1"/>
    </source>
</evidence>
<reference evidence="3" key="1">
    <citation type="journal article" date="2006" name="PLoS Biol.">
        <title>Macronuclear genome sequence of the ciliate Tetrahymena thermophila, a model eukaryote.</title>
        <authorList>
            <person name="Eisen J.A."/>
            <person name="Coyne R.S."/>
            <person name="Wu M."/>
            <person name="Wu D."/>
            <person name="Thiagarajan M."/>
            <person name="Wortman J.R."/>
            <person name="Badger J.H."/>
            <person name="Ren Q."/>
            <person name="Amedeo P."/>
            <person name="Jones K.M."/>
            <person name="Tallon L.J."/>
            <person name="Delcher A.L."/>
            <person name="Salzberg S.L."/>
            <person name="Silva J.C."/>
            <person name="Haas B.J."/>
            <person name="Majoros W.H."/>
            <person name="Farzad M."/>
            <person name="Carlton J.M."/>
            <person name="Smith R.K. Jr."/>
            <person name="Garg J."/>
            <person name="Pearlman R.E."/>
            <person name="Karrer K.M."/>
            <person name="Sun L."/>
            <person name="Manning G."/>
            <person name="Elde N.C."/>
            <person name="Turkewitz A.P."/>
            <person name="Asai D.J."/>
            <person name="Wilkes D.E."/>
            <person name="Wang Y."/>
            <person name="Cai H."/>
            <person name="Collins K."/>
            <person name="Stewart B.A."/>
            <person name="Lee S.R."/>
            <person name="Wilamowska K."/>
            <person name="Weinberg Z."/>
            <person name="Ruzzo W.L."/>
            <person name="Wloga D."/>
            <person name="Gaertig J."/>
            <person name="Frankel J."/>
            <person name="Tsao C.-C."/>
            <person name="Gorovsky M.A."/>
            <person name="Keeling P.J."/>
            <person name="Waller R.F."/>
            <person name="Patron N.J."/>
            <person name="Cherry J.M."/>
            <person name="Stover N.A."/>
            <person name="Krieger C.J."/>
            <person name="del Toro C."/>
            <person name="Ryder H.F."/>
            <person name="Williamson S.C."/>
            <person name="Barbeau R.A."/>
            <person name="Hamilton E.P."/>
            <person name="Orias E."/>
        </authorList>
    </citation>
    <scope>NUCLEOTIDE SEQUENCE [LARGE SCALE GENOMIC DNA]</scope>
    <source>
        <strain evidence="3">SB210</strain>
    </source>
</reference>